<name>A0A0K0CT29_ANGCA</name>
<evidence type="ECO:0000256" key="1">
    <source>
        <dbReference type="SAM" id="Coils"/>
    </source>
</evidence>
<dbReference type="WBParaSite" id="ACAC_0000018701-mRNA-1">
    <property type="protein sequence ID" value="ACAC_0000018701-mRNA-1"/>
    <property type="gene ID" value="ACAC_0000018701"/>
</dbReference>
<dbReference type="Proteomes" id="UP000035642">
    <property type="component" value="Unassembled WGS sequence"/>
</dbReference>
<dbReference type="AlphaFoldDB" id="A0A0K0CT29"/>
<feature type="coiled-coil region" evidence="1">
    <location>
        <begin position="150"/>
        <end position="191"/>
    </location>
</feature>
<evidence type="ECO:0000313" key="3">
    <source>
        <dbReference type="WBParaSite" id="ACAC_0000018701-mRNA-1"/>
    </source>
</evidence>
<keyword evidence="2" id="KW-1185">Reference proteome</keyword>
<reference evidence="2" key="1">
    <citation type="submission" date="2012-09" db="EMBL/GenBank/DDBJ databases">
        <authorList>
            <person name="Martin A.A."/>
        </authorList>
    </citation>
    <scope>NUCLEOTIDE SEQUENCE</scope>
</reference>
<sequence>MSQEHRRCIDHDYTSVSKKVIATEEILVQTLSKLGREPIQENQIRETYQQLVNCTSTIGREIEVQDRIKTKQLNEICSLSAQISELTDRVEKARLRENELAERVQRWVEYLKQEKEKMMARGSRLYATGSLSANVSDDIAYNINMLVQMRQRVNDKLLEIKRRKKEHKNQLRQLKVEMLNMHGELEEWDKKYDEIQEVTQRMEITRLQLLERIKEQQQKETTAKLTCYQLDKKLHELCGNLRSNEHTVDSDDQTMKYQLSMTETSESQDVWFSCRTFLQMWDTQSIFFQGTSLAGMIRAGKRIQL</sequence>
<accession>A0A0K0CT29</accession>
<reference evidence="3" key="2">
    <citation type="submission" date="2017-02" db="UniProtKB">
        <authorList>
            <consortium name="WormBaseParasite"/>
        </authorList>
    </citation>
    <scope>IDENTIFICATION</scope>
</reference>
<protein>
    <submittedName>
        <fullName evidence="3">Afadin-and alpha-actinin-binding protein</fullName>
    </submittedName>
</protein>
<evidence type="ECO:0000313" key="2">
    <source>
        <dbReference type="Proteomes" id="UP000035642"/>
    </source>
</evidence>
<proteinExistence type="predicted"/>
<organism evidence="2 3">
    <name type="scientific">Angiostrongylus cantonensis</name>
    <name type="common">Rat lungworm</name>
    <dbReference type="NCBI Taxonomy" id="6313"/>
    <lineage>
        <taxon>Eukaryota</taxon>
        <taxon>Metazoa</taxon>
        <taxon>Ecdysozoa</taxon>
        <taxon>Nematoda</taxon>
        <taxon>Chromadorea</taxon>
        <taxon>Rhabditida</taxon>
        <taxon>Rhabditina</taxon>
        <taxon>Rhabditomorpha</taxon>
        <taxon>Strongyloidea</taxon>
        <taxon>Metastrongylidae</taxon>
        <taxon>Angiostrongylus</taxon>
    </lineage>
</organism>
<keyword evidence="1" id="KW-0175">Coiled coil</keyword>